<evidence type="ECO:0000259" key="1">
    <source>
        <dbReference type="Pfam" id="PF14368"/>
    </source>
</evidence>
<feature type="domain" description="Bifunctional inhibitor/plant lipid transfer protein/seed storage helical" evidence="1">
    <location>
        <begin position="5"/>
        <end position="82"/>
    </location>
</feature>
<dbReference type="EMBL" id="ASHM01037424">
    <property type="protein sequence ID" value="PNX80182.1"/>
    <property type="molecule type" value="Genomic_DNA"/>
</dbReference>
<dbReference type="PANTHER" id="PTHR33286:SF1">
    <property type="entry name" value="OS01G0800600 PROTEIN"/>
    <property type="match status" value="1"/>
</dbReference>
<dbReference type="SUPFAM" id="SSF47699">
    <property type="entry name" value="Bifunctional inhibitor/lipid-transfer protein/seed storage 2S albumin"/>
    <property type="match status" value="1"/>
</dbReference>
<dbReference type="Pfam" id="PF14368">
    <property type="entry name" value="LTP_2"/>
    <property type="match status" value="1"/>
</dbReference>
<evidence type="ECO:0000313" key="3">
    <source>
        <dbReference type="Proteomes" id="UP000236291"/>
    </source>
</evidence>
<sequence length="94" mass="10251">GIYAQSECGGNLSGFVIQCRRYVEKEGPKTQPSKACCDALKGADFSCYCKYLTSSVEDTISIEKALYVARTCQVKNIPTDKCGSYTIPPPARKV</sequence>
<dbReference type="InterPro" id="IPR044741">
    <property type="entry name" value="NsLTP-like"/>
</dbReference>
<protein>
    <submittedName>
        <fullName evidence="2">Lipid binding protein</fullName>
    </submittedName>
</protein>
<name>A0A2K3LNS0_TRIPR</name>
<organism evidence="2 3">
    <name type="scientific">Trifolium pratense</name>
    <name type="common">Red clover</name>
    <dbReference type="NCBI Taxonomy" id="57577"/>
    <lineage>
        <taxon>Eukaryota</taxon>
        <taxon>Viridiplantae</taxon>
        <taxon>Streptophyta</taxon>
        <taxon>Embryophyta</taxon>
        <taxon>Tracheophyta</taxon>
        <taxon>Spermatophyta</taxon>
        <taxon>Magnoliopsida</taxon>
        <taxon>eudicotyledons</taxon>
        <taxon>Gunneridae</taxon>
        <taxon>Pentapetalae</taxon>
        <taxon>rosids</taxon>
        <taxon>fabids</taxon>
        <taxon>Fabales</taxon>
        <taxon>Fabaceae</taxon>
        <taxon>Papilionoideae</taxon>
        <taxon>50 kb inversion clade</taxon>
        <taxon>NPAAA clade</taxon>
        <taxon>Hologalegina</taxon>
        <taxon>IRL clade</taxon>
        <taxon>Trifolieae</taxon>
        <taxon>Trifolium</taxon>
    </lineage>
</organism>
<comment type="caution">
    <text evidence="2">The sequence shown here is derived from an EMBL/GenBank/DDBJ whole genome shotgun (WGS) entry which is preliminary data.</text>
</comment>
<dbReference type="InterPro" id="IPR036312">
    <property type="entry name" value="Bifun_inhib/LTP/seed_sf"/>
</dbReference>
<reference evidence="2 3" key="1">
    <citation type="journal article" date="2014" name="Am. J. Bot.">
        <title>Genome assembly and annotation for red clover (Trifolium pratense; Fabaceae).</title>
        <authorList>
            <person name="Istvanek J."/>
            <person name="Jaros M."/>
            <person name="Krenek A."/>
            <person name="Repkova J."/>
        </authorList>
    </citation>
    <scope>NUCLEOTIDE SEQUENCE [LARGE SCALE GENOMIC DNA]</scope>
    <source>
        <strain evidence="3">cv. Tatra</strain>
        <tissue evidence="2">Young leaves</tissue>
    </source>
</reference>
<accession>A0A2K3LNS0</accession>
<gene>
    <name evidence="2" type="ORF">L195_g036179</name>
</gene>
<proteinExistence type="predicted"/>
<feature type="non-terminal residue" evidence="2">
    <location>
        <position position="1"/>
    </location>
</feature>
<dbReference type="STRING" id="57577.A0A2K3LNS0"/>
<evidence type="ECO:0000313" key="2">
    <source>
        <dbReference type="EMBL" id="PNX80182.1"/>
    </source>
</evidence>
<reference evidence="2 3" key="2">
    <citation type="journal article" date="2017" name="Front. Plant Sci.">
        <title>Gene Classification and Mining of Molecular Markers Useful in Red Clover (Trifolium pratense) Breeding.</title>
        <authorList>
            <person name="Istvanek J."/>
            <person name="Dluhosova J."/>
            <person name="Dluhos P."/>
            <person name="Patkova L."/>
            <person name="Nedelnik J."/>
            <person name="Repkova J."/>
        </authorList>
    </citation>
    <scope>NUCLEOTIDE SEQUENCE [LARGE SCALE GENOMIC DNA]</scope>
    <source>
        <strain evidence="3">cv. Tatra</strain>
        <tissue evidence="2">Young leaves</tissue>
    </source>
</reference>
<dbReference type="Gene3D" id="1.10.110.10">
    <property type="entry name" value="Plant lipid-transfer and hydrophobic proteins"/>
    <property type="match status" value="1"/>
</dbReference>
<dbReference type="PANTHER" id="PTHR33286">
    <property type="entry name" value="BIFUNCTIONAL INHIBITOR/LIPID-TRANSFER PROTEIN/SEED STORAGE 2S ALBUMIN SUPERFAMILY PROTEIN"/>
    <property type="match status" value="1"/>
</dbReference>
<dbReference type="AlphaFoldDB" id="A0A2K3LNS0"/>
<dbReference type="InterPro" id="IPR016140">
    <property type="entry name" value="Bifunc_inhib/LTP/seed_store"/>
</dbReference>
<dbReference type="Proteomes" id="UP000236291">
    <property type="component" value="Unassembled WGS sequence"/>
</dbReference>
<dbReference type="CDD" id="cd04660">
    <property type="entry name" value="nsLTP_like"/>
    <property type="match status" value="1"/>
</dbReference>